<sequence>MSSSKVIHAFYNDDEVVLDAVKKVKAAHHHIEEVFCPFPVHGLDKAMGLAPTRIAIASFMFGVTGLAVAIWMTNYMMIQDWPQDIGGKPSFSWFKNMPAFVPIMFEMTVFFAAHLMVITFYMRSRIWPFKKAENPDPRTTDDHFLMEIPVHNNEEELMTLLKETGAVEINVVDSDSH</sequence>
<keyword evidence="1" id="KW-1133">Transmembrane helix</keyword>
<dbReference type="Proteomes" id="UP001257277">
    <property type="component" value="Unassembled WGS sequence"/>
</dbReference>
<feature type="transmembrane region" description="Helical" evidence="1">
    <location>
        <begin position="54"/>
        <end position="77"/>
    </location>
</feature>
<evidence type="ECO:0000256" key="1">
    <source>
        <dbReference type="SAM" id="Phobius"/>
    </source>
</evidence>
<comment type="caution">
    <text evidence="2">The sequence shown here is derived from an EMBL/GenBank/DDBJ whole genome shotgun (WGS) entry which is preliminary data.</text>
</comment>
<keyword evidence="1" id="KW-0812">Transmembrane</keyword>
<feature type="transmembrane region" description="Helical" evidence="1">
    <location>
        <begin position="97"/>
        <end position="121"/>
    </location>
</feature>
<proteinExistence type="predicted"/>
<protein>
    <submittedName>
        <fullName evidence="2">DUF3341 domain-containing protein</fullName>
    </submittedName>
</protein>
<evidence type="ECO:0000313" key="3">
    <source>
        <dbReference type="Proteomes" id="UP001257277"/>
    </source>
</evidence>
<dbReference type="InterPro" id="IPR021776">
    <property type="entry name" value="ActD"/>
</dbReference>
<evidence type="ECO:0000313" key="2">
    <source>
        <dbReference type="EMBL" id="MDT7831053.1"/>
    </source>
</evidence>
<name>A0ABU3LCX2_9FLAO</name>
<keyword evidence="3" id="KW-1185">Reference proteome</keyword>
<accession>A0ABU3LCX2</accession>
<organism evidence="2 3">
    <name type="scientific">Asprobacillus argus</name>
    <dbReference type="NCBI Taxonomy" id="3076534"/>
    <lineage>
        <taxon>Bacteria</taxon>
        <taxon>Pseudomonadati</taxon>
        <taxon>Bacteroidota</taxon>
        <taxon>Flavobacteriia</taxon>
        <taxon>Flavobacteriales</taxon>
        <taxon>Flavobacteriaceae</taxon>
        <taxon>Asprobacillus</taxon>
    </lineage>
</organism>
<gene>
    <name evidence="2" type="ORF">RQM59_01605</name>
</gene>
<dbReference type="RefSeq" id="WP_349240307.1">
    <property type="nucleotide sequence ID" value="NZ_JAVTTO010000001.1"/>
</dbReference>
<keyword evidence="1" id="KW-0472">Membrane</keyword>
<dbReference type="PANTHER" id="PTHR40394">
    <property type="entry name" value="LIPOPROTEIN-RELATED"/>
    <property type="match status" value="1"/>
</dbReference>
<dbReference type="PANTHER" id="PTHR40394:SF2">
    <property type="entry name" value="QUINOL:CYTOCHROME C OXIDOREDUCTASE MEMBRANE PROTEIN"/>
    <property type="match status" value="1"/>
</dbReference>
<reference evidence="2 3" key="1">
    <citation type="submission" date="2023-09" db="EMBL/GenBank/DDBJ databases">
        <title>Novel taxa isolated from Blanes Bay.</title>
        <authorList>
            <person name="Rey-Velasco X."/>
            <person name="Lucena T."/>
        </authorList>
    </citation>
    <scope>NUCLEOTIDE SEQUENCE [LARGE SCALE GENOMIC DNA]</scope>
    <source>
        <strain evidence="2 3">S356</strain>
    </source>
</reference>
<dbReference type="Pfam" id="PF11821">
    <property type="entry name" value="ActD"/>
    <property type="match status" value="1"/>
</dbReference>
<dbReference type="EMBL" id="JAVTTO010000001">
    <property type="protein sequence ID" value="MDT7831053.1"/>
    <property type="molecule type" value="Genomic_DNA"/>
</dbReference>